<dbReference type="EMBL" id="JACIEM010000005">
    <property type="protein sequence ID" value="MBB4004519.1"/>
    <property type="molecule type" value="Genomic_DNA"/>
</dbReference>
<dbReference type="Gene3D" id="2.60.120.1440">
    <property type="match status" value="1"/>
</dbReference>
<gene>
    <name evidence="3" type="ORF">GGR03_003614</name>
</gene>
<dbReference type="Proteomes" id="UP000588647">
    <property type="component" value="Unassembled WGS sequence"/>
</dbReference>
<evidence type="ECO:0000259" key="2">
    <source>
        <dbReference type="Pfam" id="PF04773"/>
    </source>
</evidence>
<feature type="domain" description="FecR protein" evidence="2">
    <location>
        <begin position="42"/>
        <end position="126"/>
    </location>
</feature>
<name>A0A7W6MR05_9HYPH</name>
<comment type="caution">
    <text evidence="3">The sequence shown here is derived from an EMBL/GenBank/DDBJ whole genome shotgun (WGS) entry which is preliminary data.</text>
</comment>
<dbReference type="InterPro" id="IPR006860">
    <property type="entry name" value="FecR"/>
</dbReference>
<keyword evidence="4" id="KW-1185">Reference proteome</keyword>
<protein>
    <submittedName>
        <fullName evidence="3">Ferric-dicitrate binding protein FerR (Iron transport regulator)</fullName>
    </submittedName>
</protein>
<proteinExistence type="predicted"/>
<organism evidence="3 4">
    <name type="scientific">Aurantimonas endophytica</name>
    <dbReference type="NCBI Taxonomy" id="1522175"/>
    <lineage>
        <taxon>Bacteria</taxon>
        <taxon>Pseudomonadati</taxon>
        <taxon>Pseudomonadota</taxon>
        <taxon>Alphaproteobacteria</taxon>
        <taxon>Hyphomicrobiales</taxon>
        <taxon>Aurantimonadaceae</taxon>
        <taxon>Aurantimonas</taxon>
    </lineage>
</organism>
<dbReference type="Pfam" id="PF04773">
    <property type="entry name" value="FecR"/>
    <property type="match status" value="1"/>
</dbReference>
<accession>A0A7W6MR05</accession>
<feature type="signal peptide" evidence="1">
    <location>
        <begin position="1"/>
        <end position="22"/>
    </location>
</feature>
<evidence type="ECO:0000256" key="1">
    <source>
        <dbReference type="SAM" id="SignalP"/>
    </source>
</evidence>
<feature type="chain" id="PRO_5030927453" evidence="1">
    <location>
        <begin position="23"/>
        <end position="171"/>
    </location>
</feature>
<sequence>MMSGFAAKIVASLAFVCLSVGAATAQQAAACTSSTLGNPPRETIRCPGGLVIEAEAAADITIRAPAANAAPTSVALTGRAVLIDLTPARSFQILTPHAIASVRGTVYAVDVETDTTAVFVSRGAVQVAARQGPGVVTLGPGEGVDVRPGEPLVVRRWPQERVARLLARFGR</sequence>
<evidence type="ECO:0000313" key="3">
    <source>
        <dbReference type="EMBL" id="MBB4004519.1"/>
    </source>
</evidence>
<keyword evidence="1" id="KW-0732">Signal</keyword>
<reference evidence="3 4" key="1">
    <citation type="submission" date="2020-08" db="EMBL/GenBank/DDBJ databases">
        <title>Genomic Encyclopedia of Type Strains, Phase IV (KMG-IV): sequencing the most valuable type-strain genomes for metagenomic binning, comparative biology and taxonomic classification.</title>
        <authorList>
            <person name="Goeker M."/>
        </authorList>
    </citation>
    <scope>NUCLEOTIDE SEQUENCE [LARGE SCALE GENOMIC DNA]</scope>
    <source>
        <strain evidence="3 4">DSM 103570</strain>
    </source>
</reference>
<dbReference type="AlphaFoldDB" id="A0A7W6MR05"/>
<evidence type="ECO:0000313" key="4">
    <source>
        <dbReference type="Proteomes" id="UP000588647"/>
    </source>
</evidence>